<dbReference type="GO" id="GO:0007165">
    <property type="term" value="P:signal transduction"/>
    <property type="evidence" value="ECO:0007669"/>
    <property type="project" value="InterPro"/>
</dbReference>
<dbReference type="EMBL" id="CP012109">
    <property type="protein sequence ID" value="AKQ63284.1"/>
    <property type="molecule type" value="Genomic_DNA"/>
</dbReference>
<protein>
    <submittedName>
        <fullName evidence="2">Positive regulator of CheA protein activity (CheW)</fullName>
    </submittedName>
</protein>
<dbReference type="Gene3D" id="2.40.50.180">
    <property type="entry name" value="CheA-289, Domain 4"/>
    <property type="match status" value="1"/>
</dbReference>
<gene>
    <name evidence="2" type="ORF">A176_000196</name>
</gene>
<feature type="domain" description="CheW-like" evidence="1">
    <location>
        <begin position="1"/>
        <end position="140"/>
    </location>
</feature>
<dbReference type="InterPro" id="IPR002545">
    <property type="entry name" value="CheW-lke_dom"/>
</dbReference>
<dbReference type="RefSeq" id="WP_002633364.1">
    <property type="nucleotide sequence ID" value="NZ_CP012109.1"/>
</dbReference>
<reference evidence="2 3" key="1">
    <citation type="journal article" date="2016" name="PLoS ONE">
        <title>Complete Genome Sequence and Comparative Genomics of a Novel Myxobacterium Myxococcus hansupus.</title>
        <authorList>
            <person name="Sharma G."/>
            <person name="Narwani T."/>
            <person name="Subramanian S."/>
        </authorList>
    </citation>
    <scope>NUCLEOTIDE SEQUENCE [LARGE SCALE GENOMIC DNA]</scope>
    <source>
        <strain evidence="3">mixupus</strain>
    </source>
</reference>
<dbReference type="SMART" id="SM00260">
    <property type="entry name" value="CheW"/>
    <property type="match status" value="1"/>
</dbReference>
<dbReference type="PANTHER" id="PTHR22617:SF23">
    <property type="entry name" value="CHEMOTAXIS PROTEIN CHEW"/>
    <property type="match status" value="1"/>
</dbReference>
<dbReference type="InterPro" id="IPR039315">
    <property type="entry name" value="CheW"/>
</dbReference>
<dbReference type="Gene3D" id="2.30.30.40">
    <property type="entry name" value="SH3 Domains"/>
    <property type="match status" value="1"/>
</dbReference>
<dbReference type="OrthoDB" id="9790406at2"/>
<proteinExistence type="predicted"/>
<dbReference type="Proteomes" id="UP000009026">
    <property type="component" value="Chromosome"/>
</dbReference>
<dbReference type="PROSITE" id="PS50851">
    <property type="entry name" value="CHEW"/>
    <property type="match status" value="1"/>
</dbReference>
<name>A0A0H4WKM1_9BACT</name>
<dbReference type="Pfam" id="PF01584">
    <property type="entry name" value="CheW"/>
    <property type="match status" value="1"/>
</dbReference>
<organism evidence="2 3">
    <name type="scientific">Pseudomyxococcus hansupus</name>
    <dbReference type="NCBI Taxonomy" id="1297742"/>
    <lineage>
        <taxon>Bacteria</taxon>
        <taxon>Pseudomonadati</taxon>
        <taxon>Myxococcota</taxon>
        <taxon>Myxococcia</taxon>
        <taxon>Myxococcales</taxon>
        <taxon>Cystobacterineae</taxon>
        <taxon>Myxococcaceae</taxon>
        <taxon>Pseudomyxococcus</taxon>
    </lineage>
</organism>
<dbReference type="SUPFAM" id="SSF50341">
    <property type="entry name" value="CheW-like"/>
    <property type="match status" value="1"/>
</dbReference>
<dbReference type="GO" id="GO:0005829">
    <property type="term" value="C:cytosol"/>
    <property type="evidence" value="ECO:0007669"/>
    <property type="project" value="TreeGrafter"/>
</dbReference>
<dbReference type="GO" id="GO:0006935">
    <property type="term" value="P:chemotaxis"/>
    <property type="evidence" value="ECO:0007669"/>
    <property type="project" value="InterPro"/>
</dbReference>
<dbReference type="KEGG" id="mym:A176_000196"/>
<dbReference type="PANTHER" id="PTHR22617">
    <property type="entry name" value="CHEMOTAXIS SENSOR HISTIDINE KINASE-RELATED"/>
    <property type="match status" value="1"/>
</dbReference>
<evidence type="ECO:0000313" key="3">
    <source>
        <dbReference type="Proteomes" id="UP000009026"/>
    </source>
</evidence>
<dbReference type="STRING" id="1297742.A176_000196"/>
<dbReference type="AlphaFoldDB" id="A0A0H4WKM1"/>
<keyword evidence="3" id="KW-1185">Reference proteome</keyword>
<evidence type="ECO:0000313" key="2">
    <source>
        <dbReference type="EMBL" id="AKQ63284.1"/>
    </source>
</evidence>
<sequence>MRHVIFRVEKERYGLPLSAVREVVVPPERFTRVPRAPPAITGVMNLRGRVVTVVELRQLLSLPEGPTPPGRVVLLDRGRRDLGLLVTDVDGIEAVERVSTAPGKLTPAIRGVARLGGLGVTVLDPEGLDAAVVALFTHSK</sequence>
<dbReference type="InterPro" id="IPR036061">
    <property type="entry name" value="CheW-like_dom_sf"/>
</dbReference>
<dbReference type="eggNOG" id="COG0835">
    <property type="taxonomic scope" value="Bacteria"/>
</dbReference>
<dbReference type="PATRIC" id="fig|1297742.4.peg.202"/>
<accession>A0A0H4WKM1</accession>
<evidence type="ECO:0000259" key="1">
    <source>
        <dbReference type="PROSITE" id="PS50851"/>
    </source>
</evidence>